<evidence type="ECO:0000313" key="2">
    <source>
        <dbReference type="EMBL" id="MBA0598088.1"/>
    </source>
</evidence>
<organism evidence="2 3">
    <name type="scientific">Gossypium raimondii</name>
    <name type="common">Peruvian cotton</name>
    <name type="synonym">Gossypium klotzschianum subsp. raimondii</name>
    <dbReference type="NCBI Taxonomy" id="29730"/>
    <lineage>
        <taxon>Eukaryota</taxon>
        <taxon>Viridiplantae</taxon>
        <taxon>Streptophyta</taxon>
        <taxon>Embryophyta</taxon>
        <taxon>Tracheophyta</taxon>
        <taxon>Spermatophyta</taxon>
        <taxon>Magnoliopsida</taxon>
        <taxon>eudicotyledons</taxon>
        <taxon>Gunneridae</taxon>
        <taxon>Pentapetalae</taxon>
        <taxon>rosids</taxon>
        <taxon>malvids</taxon>
        <taxon>Malvales</taxon>
        <taxon>Malvaceae</taxon>
        <taxon>Malvoideae</taxon>
        <taxon>Gossypium</taxon>
    </lineage>
</organism>
<feature type="non-terminal residue" evidence="2">
    <location>
        <position position="365"/>
    </location>
</feature>
<dbReference type="Pfam" id="PF13966">
    <property type="entry name" value="zf-RVT"/>
    <property type="match status" value="1"/>
</dbReference>
<sequence length="365" mass="42118">ARRIKTILEEFYDFSSHKINAGKTNLFFSNRVDEDLNKRIGGILGFQTVTDLNTYLGVPIFHERVTNNTLRFVVDMARSKLHCWDARRLPLVGRVALAQSVLVLVPSYFMQSMIIPIGVYEEIECMVTKFIWGSSSDGKKMALDPQIPGVGSLISQISSHDNLELECNLKDLTTENASWNLDIFHLWVPVETIRRIVSIPPLHPSTVLDKIAWMGTLRALFSFKSAYCKLKGSSWDPKDTNWNISWKFQGPQRVRLFIWLVLKQRLFTNMEWVRRNIAIDESCNLHEWLVQNKESLMMGEMEWMHLKKDFRIATSGGVLQDHSQNYERLLIQIDNVKVTKAIQESSLSSSNTTLISRIHLLLMKF</sequence>
<dbReference type="EMBL" id="JABEZZ010000010">
    <property type="protein sequence ID" value="MBA0598088.1"/>
    <property type="molecule type" value="Genomic_DNA"/>
</dbReference>
<proteinExistence type="predicted"/>
<gene>
    <name evidence="2" type="ORF">Gorai_007867</name>
</gene>
<dbReference type="PANTHER" id="PTHR33116">
    <property type="entry name" value="REVERSE TRANSCRIPTASE ZINC-BINDING DOMAIN-CONTAINING PROTEIN-RELATED-RELATED"/>
    <property type="match status" value="1"/>
</dbReference>
<feature type="non-terminal residue" evidence="2">
    <location>
        <position position="1"/>
    </location>
</feature>
<protein>
    <recommendedName>
        <fullName evidence="1">Reverse transcriptase zinc-binding domain-containing protein</fullName>
    </recommendedName>
</protein>
<reference evidence="2 3" key="1">
    <citation type="journal article" date="2019" name="Genome Biol. Evol.">
        <title>Insights into the evolution of the New World diploid cottons (Gossypium, subgenus Houzingenia) based on genome sequencing.</title>
        <authorList>
            <person name="Grover C.E."/>
            <person name="Arick M.A. 2nd"/>
            <person name="Thrash A."/>
            <person name="Conover J.L."/>
            <person name="Sanders W.S."/>
            <person name="Peterson D.G."/>
            <person name="Frelichowski J.E."/>
            <person name="Scheffler J.A."/>
            <person name="Scheffler B.E."/>
            <person name="Wendel J.F."/>
        </authorList>
    </citation>
    <scope>NUCLEOTIDE SEQUENCE [LARGE SCALE GENOMIC DNA]</scope>
    <source>
        <strain evidence="2">8</strain>
        <tissue evidence="2">Leaf</tissue>
    </source>
</reference>
<accession>A0A7J8Q9G7</accession>
<dbReference type="InterPro" id="IPR026960">
    <property type="entry name" value="RVT-Znf"/>
</dbReference>
<feature type="domain" description="Reverse transcriptase zinc-binding" evidence="1">
    <location>
        <begin position="221"/>
        <end position="286"/>
    </location>
</feature>
<dbReference type="AlphaFoldDB" id="A0A7J8Q9G7"/>
<evidence type="ECO:0000313" key="3">
    <source>
        <dbReference type="Proteomes" id="UP000593578"/>
    </source>
</evidence>
<dbReference type="Proteomes" id="UP000593578">
    <property type="component" value="Unassembled WGS sequence"/>
</dbReference>
<comment type="caution">
    <text evidence="2">The sequence shown here is derived from an EMBL/GenBank/DDBJ whole genome shotgun (WGS) entry which is preliminary data.</text>
</comment>
<evidence type="ECO:0000259" key="1">
    <source>
        <dbReference type="Pfam" id="PF13966"/>
    </source>
</evidence>
<name>A0A7J8Q9G7_GOSRA</name>
<dbReference type="PANTHER" id="PTHR33116:SF75">
    <property type="entry name" value="RIBONUCLEASE H PROTEIN"/>
    <property type="match status" value="1"/>
</dbReference>